<evidence type="ECO:0000256" key="1">
    <source>
        <dbReference type="SAM" id="Phobius"/>
    </source>
</evidence>
<proteinExistence type="predicted"/>
<gene>
    <name evidence="2" type="ORF">COX22_03365</name>
</gene>
<reference evidence="2 3" key="1">
    <citation type="submission" date="2017-09" db="EMBL/GenBank/DDBJ databases">
        <title>Depth-based differentiation of microbial function through sediment-hosted aquifers and enrichment of novel symbionts in the deep terrestrial subsurface.</title>
        <authorList>
            <person name="Probst A.J."/>
            <person name="Ladd B."/>
            <person name="Jarett J.K."/>
            <person name="Geller-Mcgrath D.E."/>
            <person name="Sieber C.M."/>
            <person name="Emerson J.B."/>
            <person name="Anantharaman K."/>
            <person name="Thomas B.C."/>
            <person name="Malmstrom R."/>
            <person name="Stieglmeier M."/>
            <person name="Klingl A."/>
            <person name="Woyke T."/>
            <person name="Ryan C.M."/>
            <person name="Banfield J.F."/>
        </authorList>
    </citation>
    <scope>NUCLEOTIDE SEQUENCE [LARGE SCALE GENOMIC DNA]</scope>
    <source>
        <strain evidence="2">CG23_combo_of_CG06-09_8_20_14_all_49_15</strain>
    </source>
</reference>
<feature type="transmembrane region" description="Helical" evidence="1">
    <location>
        <begin position="7"/>
        <end position="24"/>
    </location>
</feature>
<comment type="caution">
    <text evidence="2">The sequence shown here is derived from an EMBL/GenBank/DDBJ whole genome shotgun (WGS) entry which is preliminary data.</text>
</comment>
<keyword evidence="1" id="KW-1133">Transmembrane helix</keyword>
<accession>A0A2G9ZKC8</accession>
<dbReference type="EMBL" id="PCSD01000081">
    <property type="protein sequence ID" value="PIP33627.1"/>
    <property type="molecule type" value="Genomic_DNA"/>
</dbReference>
<protein>
    <submittedName>
        <fullName evidence="2">Uncharacterized protein</fullName>
    </submittedName>
</protein>
<keyword evidence="1" id="KW-0812">Transmembrane</keyword>
<evidence type="ECO:0000313" key="2">
    <source>
        <dbReference type="EMBL" id="PIP33627.1"/>
    </source>
</evidence>
<keyword evidence="1" id="KW-0472">Membrane</keyword>
<dbReference type="AlphaFoldDB" id="A0A2G9ZKC8"/>
<organism evidence="2 3">
    <name type="scientific">Candidatus Falkowbacteria bacterium CG23_combo_of_CG06-09_8_20_14_all_49_15</name>
    <dbReference type="NCBI Taxonomy" id="1974572"/>
    <lineage>
        <taxon>Bacteria</taxon>
        <taxon>Candidatus Falkowiibacteriota</taxon>
    </lineage>
</organism>
<name>A0A2G9ZKC8_9BACT</name>
<evidence type="ECO:0000313" key="3">
    <source>
        <dbReference type="Proteomes" id="UP000230729"/>
    </source>
</evidence>
<sequence>MDGKMKIIILFILSAVVFFGIWLANQNVALFFSDSVQPGPVSSISAEQEKILSELLTLKINFTIFQNQKFIKLKPVSLRISARPGAVGQKDIFFTNPKQ</sequence>
<dbReference type="Proteomes" id="UP000230729">
    <property type="component" value="Unassembled WGS sequence"/>
</dbReference>